<organism evidence="1 2">
    <name type="scientific">Caulifigura coniformis</name>
    <dbReference type="NCBI Taxonomy" id="2527983"/>
    <lineage>
        <taxon>Bacteria</taxon>
        <taxon>Pseudomonadati</taxon>
        <taxon>Planctomycetota</taxon>
        <taxon>Planctomycetia</taxon>
        <taxon>Planctomycetales</taxon>
        <taxon>Planctomycetaceae</taxon>
        <taxon>Caulifigura</taxon>
    </lineage>
</organism>
<dbReference type="AlphaFoldDB" id="A0A517SB36"/>
<accession>A0A517SB36</accession>
<dbReference type="Proteomes" id="UP000315700">
    <property type="component" value="Chromosome"/>
</dbReference>
<dbReference type="OrthoDB" id="272516at2"/>
<name>A0A517SB36_9PLAN</name>
<proteinExistence type="predicted"/>
<sequence length="240" mass="26978">MAAIETFHIDCECGSPLTVGIHQCGLNAICTSCQRSIRVPDLKKLRALSGDPYPTLASIRKIQKAIADRLAPFDGVCVSCRKPGTTEVPILFSEVRERFVTDHGGFRLGVPALKPAQKTEDVTEDTEIPLILCDQCTAEFRANRPTKGVNWLVQLAAWLAVTAMLQLLFQHWQVTLIAGVLFAIQIWRWRQTSLARELRRPKWLEPWTAKVRWFPEAIRDAMEYSLSVGAPRPLRKSSAD</sequence>
<gene>
    <name evidence="1" type="ORF">Pan44_13640</name>
</gene>
<dbReference type="InParanoid" id="A0A517SB36"/>
<protein>
    <submittedName>
        <fullName evidence="1">Uncharacterized protein</fullName>
    </submittedName>
</protein>
<dbReference type="KEGG" id="ccos:Pan44_13640"/>
<evidence type="ECO:0000313" key="1">
    <source>
        <dbReference type="EMBL" id="QDT53347.1"/>
    </source>
</evidence>
<reference evidence="1 2" key="1">
    <citation type="submission" date="2019-02" db="EMBL/GenBank/DDBJ databases">
        <title>Deep-cultivation of Planctomycetes and their phenomic and genomic characterization uncovers novel biology.</title>
        <authorList>
            <person name="Wiegand S."/>
            <person name="Jogler M."/>
            <person name="Boedeker C."/>
            <person name="Pinto D."/>
            <person name="Vollmers J."/>
            <person name="Rivas-Marin E."/>
            <person name="Kohn T."/>
            <person name="Peeters S.H."/>
            <person name="Heuer A."/>
            <person name="Rast P."/>
            <person name="Oberbeckmann S."/>
            <person name="Bunk B."/>
            <person name="Jeske O."/>
            <person name="Meyerdierks A."/>
            <person name="Storesund J.E."/>
            <person name="Kallscheuer N."/>
            <person name="Luecker S."/>
            <person name="Lage O.M."/>
            <person name="Pohl T."/>
            <person name="Merkel B.J."/>
            <person name="Hornburger P."/>
            <person name="Mueller R.-W."/>
            <person name="Bruemmer F."/>
            <person name="Labrenz M."/>
            <person name="Spormann A.M."/>
            <person name="Op den Camp H."/>
            <person name="Overmann J."/>
            <person name="Amann R."/>
            <person name="Jetten M.S.M."/>
            <person name="Mascher T."/>
            <person name="Medema M.H."/>
            <person name="Devos D.P."/>
            <person name="Kaster A.-K."/>
            <person name="Ovreas L."/>
            <person name="Rohde M."/>
            <person name="Galperin M.Y."/>
            <person name="Jogler C."/>
        </authorList>
    </citation>
    <scope>NUCLEOTIDE SEQUENCE [LARGE SCALE GENOMIC DNA]</scope>
    <source>
        <strain evidence="1 2">Pan44</strain>
    </source>
</reference>
<keyword evidence="2" id="KW-1185">Reference proteome</keyword>
<dbReference type="EMBL" id="CP036271">
    <property type="protein sequence ID" value="QDT53347.1"/>
    <property type="molecule type" value="Genomic_DNA"/>
</dbReference>
<dbReference type="RefSeq" id="WP_145028493.1">
    <property type="nucleotide sequence ID" value="NZ_CP036271.1"/>
</dbReference>
<evidence type="ECO:0000313" key="2">
    <source>
        <dbReference type="Proteomes" id="UP000315700"/>
    </source>
</evidence>